<evidence type="ECO:0000256" key="1">
    <source>
        <dbReference type="PROSITE-ProRule" id="PRU00221"/>
    </source>
</evidence>
<reference evidence="3 4" key="1">
    <citation type="submission" date="2019-03" db="EMBL/GenBank/DDBJ databases">
        <title>Single cell metagenomics reveals metabolic interactions within the superorganism composed of flagellate Streblomastix strix and complex community of Bacteroidetes bacteria on its surface.</title>
        <authorList>
            <person name="Treitli S.C."/>
            <person name="Kolisko M."/>
            <person name="Husnik F."/>
            <person name="Keeling P."/>
            <person name="Hampl V."/>
        </authorList>
    </citation>
    <scope>NUCLEOTIDE SEQUENCE [LARGE SCALE GENOMIC DNA]</scope>
    <source>
        <strain evidence="3">ST1C</strain>
    </source>
</reference>
<evidence type="ECO:0000313" key="4">
    <source>
        <dbReference type="Proteomes" id="UP000324800"/>
    </source>
</evidence>
<keyword evidence="1" id="KW-0853">WD repeat</keyword>
<gene>
    <name evidence="3" type="ORF">EZS28_008314</name>
</gene>
<evidence type="ECO:0000256" key="2">
    <source>
        <dbReference type="SAM" id="MobiDB-lite"/>
    </source>
</evidence>
<dbReference type="InterPro" id="IPR001680">
    <property type="entry name" value="WD40_rpt"/>
</dbReference>
<feature type="region of interest" description="Disordered" evidence="2">
    <location>
        <begin position="311"/>
        <end position="330"/>
    </location>
</feature>
<comment type="caution">
    <text evidence="3">The sequence shown here is derived from an EMBL/GenBank/DDBJ whole genome shotgun (WGS) entry which is preliminary data.</text>
</comment>
<feature type="compositionally biased region" description="Polar residues" evidence="2">
    <location>
        <begin position="273"/>
        <end position="292"/>
    </location>
</feature>
<organism evidence="3 4">
    <name type="scientific">Streblomastix strix</name>
    <dbReference type="NCBI Taxonomy" id="222440"/>
    <lineage>
        <taxon>Eukaryota</taxon>
        <taxon>Metamonada</taxon>
        <taxon>Preaxostyla</taxon>
        <taxon>Oxymonadida</taxon>
        <taxon>Streblomastigidae</taxon>
        <taxon>Streblomastix</taxon>
    </lineage>
</organism>
<feature type="repeat" description="WD" evidence="1">
    <location>
        <begin position="42"/>
        <end position="73"/>
    </location>
</feature>
<dbReference type="Proteomes" id="UP000324800">
    <property type="component" value="Unassembled WGS sequence"/>
</dbReference>
<name>A0A5J4WM47_9EUKA</name>
<feature type="region of interest" description="Disordered" evidence="2">
    <location>
        <begin position="267"/>
        <end position="292"/>
    </location>
</feature>
<proteinExistence type="predicted"/>
<dbReference type="AlphaFoldDB" id="A0A5J4WM47"/>
<dbReference type="EMBL" id="SNRW01001500">
    <property type="protein sequence ID" value="KAA6396157.1"/>
    <property type="molecule type" value="Genomic_DNA"/>
</dbReference>
<dbReference type="PROSITE" id="PS50082">
    <property type="entry name" value="WD_REPEATS_2"/>
    <property type="match status" value="1"/>
</dbReference>
<sequence>MKEQTQLIHSPQTQTSVIETNKKNKKLFHKPPRLFLRFVAELRGHTMRPLHVALSVDGRDIISYSADGSIRRWMIFVKGPVEVPISQGLGINRGPGLLDGLVRPNTSLLLQTSSKQLADIVVSADNEEMRDRYMNRDRIRQWGKDNTSIQTNIQMRRKTQHSQHTLAQRLNIHQFQGSQLDANENINDIEMGALSSIEENGKEEDTENITNIIQSKTPIQLQDDRINIPHFTPTAALSRISTSIPLGPTRTDFSFAPVISIQQHGQNGNNINYDYQSHNSNSSMNKNLSTTSNSRDVDFDEDLKALLDAEQIGQSSNSKQRRDFTSGITNISNKSIDSNIGLGLGRGIGWNTNRNQRNLPGLGELVVAPLR</sequence>
<accession>A0A5J4WM47</accession>
<dbReference type="Gene3D" id="2.130.10.10">
    <property type="entry name" value="YVTN repeat-like/Quinoprotein amine dehydrogenase"/>
    <property type="match status" value="1"/>
</dbReference>
<dbReference type="InterPro" id="IPR015943">
    <property type="entry name" value="WD40/YVTN_repeat-like_dom_sf"/>
</dbReference>
<protein>
    <submittedName>
        <fullName evidence="3">Uncharacterized protein</fullName>
    </submittedName>
</protein>
<evidence type="ECO:0000313" key="3">
    <source>
        <dbReference type="EMBL" id="KAA6396157.1"/>
    </source>
</evidence>